<feature type="transmembrane region" description="Helical" evidence="1">
    <location>
        <begin position="132"/>
        <end position="150"/>
    </location>
</feature>
<dbReference type="SUPFAM" id="SSF81296">
    <property type="entry name" value="E set domains"/>
    <property type="match status" value="1"/>
</dbReference>
<accession>A0ABU3PUE8</accession>
<evidence type="ECO:0000313" key="4">
    <source>
        <dbReference type="Proteomes" id="UP001268542"/>
    </source>
</evidence>
<organism evidence="3 4">
    <name type="scientific">Nocardioides imazamoxiresistens</name>
    <dbReference type="NCBI Taxonomy" id="3231893"/>
    <lineage>
        <taxon>Bacteria</taxon>
        <taxon>Bacillati</taxon>
        <taxon>Actinomycetota</taxon>
        <taxon>Actinomycetes</taxon>
        <taxon>Propionibacteriales</taxon>
        <taxon>Nocardioidaceae</taxon>
        <taxon>Nocardioides</taxon>
    </lineage>
</organism>
<feature type="transmembrane region" description="Helical" evidence="1">
    <location>
        <begin position="79"/>
        <end position="100"/>
    </location>
</feature>
<protein>
    <submittedName>
        <fullName evidence="3">Molybdopterin-dependent oxidoreductase</fullName>
    </submittedName>
</protein>
<keyword evidence="1" id="KW-1133">Transmembrane helix</keyword>
<evidence type="ECO:0000313" key="3">
    <source>
        <dbReference type="EMBL" id="MDT9592838.1"/>
    </source>
</evidence>
<keyword evidence="4" id="KW-1185">Reference proteome</keyword>
<feature type="transmembrane region" description="Helical" evidence="1">
    <location>
        <begin position="190"/>
        <end position="211"/>
    </location>
</feature>
<dbReference type="Pfam" id="PF00174">
    <property type="entry name" value="Oxidored_molyb"/>
    <property type="match status" value="1"/>
</dbReference>
<dbReference type="SUPFAM" id="SSF56524">
    <property type="entry name" value="Oxidoreductase molybdopterin-binding domain"/>
    <property type="match status" value="1"/>
</dbReference>
<feature type="transmembrane region" description="Helical" evidence="1">
    <location>
        <begin position="107"/>
        <end position="126"/>
    </location>
</feature>
<evidence type="ECO:0000259" key="2">
    <source>
        <dbReference type="Pfam" id="PF00174"/>
    </source>
</evidence>
<dbReference type="PANTHER" id="PTHR19372:SF7">
    <property type="entry name" value="SULFITE OXIDASE, MITOCHONDRIAL"/>
    <property type="match status" value="1"/>
</dbReference>
<keyword evidence="1" id="KW-0472">Membrane</keyword>
<evidence type="ECO:0000256" key="1">
    <source>
        <dbReference type="SAM" id="Phobius"/>
    </source>
</evidence>
<feature type="domain" description="Oxidoreductase molybdopterin-binding" evidence="2">
    <location>
        <begin position="259"/>
        <end position="406"/>
    </location>
</feature>
<sequence>MADSTDSARPGPRRPGVLLAAAGGVLATLVGMAVGHLVASITDPAASPVLGVGSTVIDLTPTPVKEWAVANFGTADKPILIGSVLVVTLLLSAAIGVVAARRLRLGLALLVALAVVAGVLVLLRPTSGPLDVVPAVATAVVGAAALWWFLRAASGLPLRPARTHGGSGSHDVMDDATPGTTSGGATRRGVLIATGVLAAAAAVSGAVGQWVTVARTRIGNIALPKPVDADPPLPDGLDIDGISPFRTPNDEFYRVDVNLSVPVVDHESWTLTVDGDVENELTITFDELLEMDMVERDITMTCVSNDVGGQYVGAARWLGVPLTDILDRAGVGDRADQLLSTAVDGFTISTPLDVATDGRDALVVVGMNGEPLPRDHGFPVRMIIPGIYGYVGSTKWLTKLTLTTYADDVAYWTERDWATDAPVKISSRIDVPKSGAEVDAGEVVIAGVAWAQTRGIAKVEIQIDGGAWTEVELGADAGVDYWRQWFYRWQVDEPGRHSFTVRATDVDGEVQTDVQMRPFPEGSSGLHTRAVMVA</sequence>
<dbReference type="Gene3D" id="3.90.420.10">
    <property type="entry name" value="Oxidoreductase, molybdopterin-binding domain"/>
    <property type="match status" value="1"/>
</dbReference>
<dbReference type="PRINTS" id="PR00407">
    <property type="entry name" value="EUMOPTERIN"/>
</dbReference>
<dbReference type="InterPro" id="IPR000572">
    <property type="entry name" value="OxRdtase_Mopterin-bd_dom"/>
</dbReference>
<dbReference type="Gene3D" id="2.60.40.650">
    <property type="match status" value="1"/>
</dbReference>
<gene>
    <name evidence="3" type="ORF">RDV89_07150</name>
</gene>
<keyword evidence="1" id="KW-0812">Transmembrane</keyword>
<dbReference type="Proteomes" id="UP001268542">
    <property type="component" value="Unassembled WGS sequence"/>
</dbReference>
<reference evidence="3 4" key="1">
    <citation type="submission" date="2023-08" db="EMBL/GenBank/DDBJ databases">
        <title>Nocardioides seae sp. nov., a bacterium isolated from a soil.</title>
        <authorList>
            <person name="Wang X."/>
        </authorList>
    </citation>
    <scope>NUCLEOTIDE SEQUENCE [LARGE SCALE GENOMIC DNA]</scope>
    <source>
        <strain evidence="3 4">YZH12</strain>
    </source>
</reference>
<dbReference type="EMBL" id="JAVYII010000003">
    <property type="protein sequence ID" value="MDT9592838.1"/>
    <property type="molecule type" value="Genomic_DNA"/>
</dbReference>
<dbReference type="RefSeq" id="WP_315732271.1">
    <property type="nucleotide sequence ID" value="NZ_JAVYII010000003.1"/>
</dbReference>
<dbReference type="PANTHER" id="PTHR19372">
    <property type="entry name" value="SULFITE REDUCTASE"/>
    <property type="match status" value="1"/>
</dbReference>
<proteinExistence type="predicted"/>
<dbReference type="InterPro" id="IPR008335">
    <property type="entry name" value="Mopterin_OxRdtase_euk"/>
</dbReference>
<comment type="caution">
    <text evidence="3">The sequence shown here is derived from an EMBL/GenBank/DDBJ whole genome shotgun (WGS) entry which is preliminary data.</text>
</comment>
<dbReference type="InterPro" id="IPR014756">
    <property type="entry name" value="Ig_E-set"/>
</dbReference>
<name>A0ABU3PUE8_9ACTN</name>
<dbReference type="InterPro" id="IPR036374">
    <property type="entry name" value="OxRdtase_Mopterin-bd_sf"/>
</dbReference>
<feature type="transmembrane region" description="Helical" evidence="1">
    <location>
        <begin position="17"/>
        <end position="39"/>
    </location>
</feature>